<keyword evidence="1" id="KW-0472">Membrane</keyword>
<name>A0A2M4DDG2_ANODA</name>
<dbReference type="EMBL" id="GGFL01010960">
    <property type="protein sequence ID" value="MBW75138.1"/>
    <property type="molecule type" value="Transcribed_RNA"/>
</dbReference>
<accession>A0A2M4DDG2</accession>
<feature type="transmembrane region" description="Helical" evidence="1">
    <location>
        <begin position="38"/>
        <end position="57"/>
    </location>
</feature>
<reference evidence="2" key="1">
    <citation type="submission" date="2018-01" db="EMBL/GenBank/DDBJ databases">
        <title>An insight into the sialome of Amazonian anophelines.</title>
        <authorList>
            <person name="Ribeiro J.M."/>
            <person name="Scarpassa V."/>
            <person name="Calvo E."/>
        </authorList>
    </citation>
    <scope>NUCLEOTIDE SEQUENCE</scope>
</reference>
<evidence type="ECO:0000313" key="2">
    <source>
        <dbReference type="EMBL" id="MBW75138.1"/>
    </source>
</evidence>
<sequence length="74" mass="8467">MMMKRIFLSSAVLRSVWNISCAFSPSYTSRITRTEGDMSSFLGVTFFVCFLGSVIFWRKMTLLTPTVRANSDLR</sequence>
<proteinExistence type="predicted"/>
<organism evidence="2">
    <name type="scientific">Anopheles darlingi</name>
    <name type="common">Mosquito</name>
    <dbReference type="NCBI Taxonomy" id="43151"/>
    <lineage>
        <taxon>Eukaryota</taxon>
        <taxon>Metazoa</taxon>
        <taxon>Ecdysozoa</taxon>
        <taxon>Arthropoda</taxon>
        <taxon>Hexapoda</taxon>
        <taxon>Insecta</taxon>
        <taxon>Pterygota</taxon>
        <taxon>Neoptera</taxon>
        <taxon>Endopterygota</taxon>
        <taxon>Diptera</taxon>
        <taxon>Nematocera</taxon>
        <taxon>Culicoidea</taxon>
        <taxon>Culicidae</taxon>
        <taxon>Anophelinae</taxon>
        <taxon>Anopheles</taxon>
    </lineage>
</organism>
<protein>
    <submittedName>
        <fullName evidence="2">Uncharacterized protein</fullName>
    </submittedName>
</protein>
<evidence type="ECO:0000256" key="1">
    <source>
        <dbReference type="SAM" id="Phobius"/>
    </source>
</evidence>
<keyword evidence="1" id="KW-0812">Transmembrane</keyword>
<dbReference type="AlphaFoldDB" id="A0A2M4DDG2"/>
<keyword evidence="1" id="KW-1133">Transmembrane helix</keyword>